<protein>
    <submittedName>
        <fullName evidence="1">Uncharacterized protein</fullName>
    </submittedName>
</protein>
<name>A0AAD7A768_9AGAR</name>
<evidence type="ECO:0000313" key="2">
    <source>
        <dbReference type="Proteomes" id="UP001218218"/>
    </source>
</evidence>
<proteinExistence type="predicted"/>
<dbReference type="Proteomes" id="UP001218218">
    <property type="component" value="Unassembled WGS sequence"/>
</dbReference>
<accession>A0AAD7A768</accession>
<gene>
    <name evidence="1" type="ORF">DFH08DRAFT_805915</name>
</gene>
<dbReference type="AlphaFoldDB" id="A0AAD7A768"/>
<dbReference type="EMBL" id="JARIHO010000013">
    <property type="protein sequence ID" value="KAJ7351177.1"/>
    <property type="molecule type" value="Genomic_DNA"/>
</dbReference>
<keyword evidence="2" id="KW-1185">Reference proteome</keyword>
<organism evidence="1 2">
    <name type="scientific">Mycena albidolilacea</name>
    <dbReference type="NCBI Taxonomy" id="1033008"/>
    <lineage>
        <taxon>Eukaryota</taxon>
        <taxon>Fungi</taxon>
        <taxon>Dikarya</taxon>
        <taxon>Basidiomycota</taxon>
        <taxon>Agaricomycotina</taxon>
        <taxon>Agaricomycetes</taxon>
        <taxon>Agaricomycetidae</taxon>
        <taxon>Agaricales</taxon>
        <taxon>Marasmiineae</taxon>
        <taxon>Mycenaceae</taxon>
        <taxon>Mycena</taxon>
    </lineage>
</organism>
<reference evidence="1" key="1">
    <citation type="submission" date="2023-03" db="EMBL/GenBank/DDBJ databases">
        <title>Massive genome expansion in bonnet fungi (Mycena s.s.) driven by repeated elements and novel gene families across ecological guilds.</title>
        <authorList>
            <consortium name="Lawrence Berkeley National Laboratory"/>
            <person name="Harder C.B."/>
            <person name="Miyauchi S."/>
            <person name="Viragh M."/>
            <person name="Kuo A."/>
            <person name="Thoen E."/>
            <person name="Andreopoulos B."/>
            <person name="Lu D."/>
            <person name="Skrede I."/>
            <person name="Drula E."/>
            <person name="Henrissat B."/>
            <person name="Morin E."/>
            <person name="Kohler A."/>
            <person name="Barry K."/>
            <person name="LaButti K."/>
            <person name="Morin E."/>
            <person name="Salamov A."/>
            <person name="Lipzen A."/>
            <person name="Mereny Z."/>
            <person name="Hegedus B."/>
            <person name="Baldrian P."/>
            <person name="Stursova M."/>
            <person name="Weitz H."/>
            <person name="Taylor A."/>
            <person name="Grigoriev I.V."/>
            <person name="Nagy L.G."/>
            <person name="Martin F."/>
            <person name="Kauserud H."/>
        </authorList>
    </citation>
    <scope>NUCLEOTIDE SEQUENCE</scope>
    <source>
        <strain evidence="1">CBHHK002</strain>
    </source>
</reference>
<evidence type="ECO:0000313" key="1">
    <source>
        <dbReference type="EMBL" id="KAJ7351177.1"/>
    </source>
</evidence>
<comment type="caution">
    <text evidence="1">The sequence shown here is derived from an EMBL/GenBank/DDBJ whole genome shotgun (WGS) entry which is preliminary data.</text>
</comment>
<sequence>MNSLLTEQPDELASRRDWSDAAVVRAGDIWWFATLRDSLAAPESTSRETSPSGDWSVLRRYAPRTQFILTAARALLARFGPKKMSTKNRAIGDTEDEFQAALATYTKAGNKTAAMRRLWNAAYEIGKLAAEAVLVGEEVRAEPAVKGKKSKQIEEAKKVGFAEGRQAGFEEGRDSALTMDAFEVSFRSGKMAGHASGMEMGREAEEKRWTDAGHFANAARSFGLTLKLDKPVRHVTAPAHEVSRAADEIETKPTTTVLFWTNEHSMPQPRSCTLGGRQRGTSFSLWDSCLGLHDVSCTPVGVGESRTAGNEDVALWRGADAVVRAGDIRWFGMD</sequence>